<proteinExistence type="predicted"/>
<dbReference type="AlphaFoldDB" id="A0A3P1CC59"/>
<reference evidence="1 2" key="1">
    <citation type="submission" date="2018-11" db="EMBL/GenBank/DDBJ databases">
        <authorList>
            <person name="Zhou Z."/>
            <person name="Wang G."/>
        </authorList>
    </citation>
    <scope>NUCLEOTIDE SEQUENCE [LARGE SCALE GENOMIC DNA]</scope>
    <source>
        <strain evidence="1 2">KCTC42998</strain>
    </source>
</reference>
<comment type="caution">
    <text evidence="1">The sequence shown here is derived from an EMBL/GenBank/DDBJ whole genome shotgun (WGS) entry which is preliminary data.</text>
</comment>
<dbReference type="OrthoDB" id="1123245at2"/>
<evidence type="ECO:0000313" key="2">
    <source>
        <dbReference type="Proteomes" id="UP000274271"/>
    </source>
</evidence>
<keyword evidence="2" id="KW-1185">Reference proteome</keyword>
<evidence type="ECO:0000313" key="1">
    <source>
        <dbReference type="EMBL" id="RRB10901.1"/>
    </source>
</evidence>
<dbReference type="Proteomes" id="UP000274271">
    <property type="component" value="Unassembled WGS sequence"/>
</dbReference>
<name>A0A3P1CC59_9BACT</name>
<dbReference type="EMBL" id="RQJP01000006">
    <property type="protein sequence ID" value="RRB10901.1"/>
    <property type="molecule type" value="Genomic_DNA"/>
</dbReference>
<dbReference type="InterPro" id="IPR026444">
    <property type="entry name" value="Secre_tail"/>
</dbReference>
<dbReference type="RefSeq" id="WP_124909993.1">
    <property type="nucleotide sequence ID" value="NZ_RQJP01000006.1"/>
</dbReference>
<organism evidence="1 2">
    <name type="scientific">Larkinella knui</name>
    <dbReference type="NCBI Taxonomy" id="2025310"/>
    <lineage>
        <taxon>Bacteria</taxon>
        <taxon>Pseudomonadati</taxon>
        <taxon>Bacteroidota</taxon>
        <taxon>Cytophagia</taxon>
        <taxon>Cytophagales</taxon>
        <taxon>Spirosomataceae</taxon>
        <taxon>Larkinella</taxon>
    </lineage>
</organism>
<protein>
    <submittedName>
        <fullName evidence="1">T9SS C-terminal target domain-containing protein</fullName>
    </submittedName>
</protein>
<accession>A0A3P1CC59</accession>
<gene>
    <name evidence="1" type="ORF">EHT87_27545</name>
</gene>
<sequence length="363" mass="39654">MRKIAAFLLIFSSLPVLGTHLIGGYIQVRNVAASTYEITVKLYMESSGAGQQETSVLVCLNDGAEPVSVARTSSRLLKGGILLNEYRITHTYNGNGTGSRTISAFPSNRTQSRNIPNALSTLFYIKTTFVSTQSNTTPVFQDFDSRLTGTVNQKAEYNFLATDSEGDSVVHYLVRPQTGACNRGSLPIAGYAFPNDVTRRGTFKIGRQDGRLVWDSPTETGTYGFALAAEEWRKGQRISETVFDMVTLIADGGTPGTVPPYEPAVERELLTGINDHIDDRDLSVTVYPSPSQNRFLVVLKSSKPTTATFQLLDSQGRILQEVAAGKAALEHEQAIGNEQLAPGLYVIRTSARGRVYSNKVIKR</sequence>
<dbReference type="NCBIfam" id="TIGR04183">
    <property type="entry name" value="Por_Secre_tail"/>
    <property type="match status" value="1"/>
</dbReference>